<dbReference type="Pfam" id="PF09830">
    <property type="entry name" value="ATP_transf"/>
    <property type="match status" value="1"/>
</dbReference>
<feature type="active site" description="Nucleophile" evidence="1">
    <location>
        <position position="156"/>
    </location>
</feature>
<dbReference type="PANTHER" id="PTHR38420:SF1">
    <property type="entry name" value="PUTATIVE (AFU_ORTHOLOGUE AFUA_5G14690)-RELATED"/>
    <property type="match status" value="1"/>
</dbReference>
<dbReference type="EMBL" id="CP000155">
    <property type="protein sequence ID" value="ABC33287.1"/>
    <property type="molecule type" value="Genomic_DNA"/>
</dbReference>
<feature type="domain" description="ATP adenylyltransferase C-terminal" evidence="2">
    <location>
        <begin position="188"/>
        <end position="291"/>
    </location>
</feature>
<evidence type="ECO:0000259" key="2">
    <source>
        <dbReference type="Pfam" id="PF09830"/>
    </source>
</evidence>
<protein>
    <submittedName>
        <fullName evidence="4">ATP adenylyltransferase (5',5'''-P-1,P-4-tetraphosphate phosphorylase II)</fullName>
    </submittedName>
</protein>
<organism evidence="4 5">
    <name type="scientific">Hahella chejuensis (strain KCTC 2396)</name>
    <dbReference type="NCBI Taxonomy" id="349521"/>
    <lineage>
        <taxon>Bacteria</taxon>
        <taxon>Pseudomonadati</taxon>
        <taxon>Pseudomonadota</taxon>
        <taxon>Gammaproteobacteria</taxon>
        <taxon>Oceanospirillales</taxon>
        <taxon>Hahellaceae</taxon>
        <taxon>Hahella</taxon>
    </lineage>
</organism>
<dbReference type="AlphaFoldDB" id="Q2S7T7"/>
<dbReference type="InterPro" id="IPR009163">
    <property type="entry name" value="Ap4A_phos1/2"/>
</dbReference>
<sequence>MSSKITLTQGALPERLRLVSQSAQASGALVSLPTREEVYTDEGVPFVLRLLTNLERKNANATLQEDGSAPQTAVNPFLPYDEALYIGHINNDYVCLLNKFNVLPNHFLMVTAHFEEQSEALSLADMQALHWALREVDGLVFFNGGKLAGASQKHKHLQTIPLPLSSCLKDKKTPLDAFLASSPNAENSLPFRHAFIRFADPLPEPAALHDTYRQWLQKLRLAAAPGAQPAPYNLLATRRWMMLVPRREERFQGISINALGFAGALLCGKEEQLLTIKKAGPMNVLREAAFPLNDRTDNKGAH</sequence>
<dbReference type="OrthoDB" id="421767at2"/>
<feature type="domain" description="Ap4A phosphorylase 1/2 N-terminal" evidence="3">
    <location>
        <begin position="3"/>
        <end position="180"/>
    </location>
</feature>
<keyword evidence="4" id="KW-0548">Nucleotidyltransferase</keyword>
<dbReference type="STRING" id="349521.HCH_06654"/>
<evidence type="ECO:0000313" key="4">
    <source>
        <dbReference type="EMBL" id="ABC33287.1"/>
    </source>
</evidence>
<dbReference type="InterPro" id="IPR043171">
    <property type="entry name" value="Ap4A_phos1/2-like"/>
</dbReference>
<dbReference type="PIRSF" id="PIRSF000846">
    <property type="entry name" value="ATP_adenylyltr"/>
    <property type="match status" value="1"/>
</dbReference>
<gene>
    <name evidence="4" type="ordered locus">HCH_06654</name>
</gene>
<accession>Q2S7T7</accession>
<dbReference type="InterPro" id="IPR036265">
    <property type="entry name" value="HIT-like_sf"/>
</dbReference>
<keyword evidence="5" id="KW-1185">Reference proteome</keyword>
<evidence type="ECO:0000313" key="5">
    <source>
        <dbReference type="Proteomes" id="UP000000238"/>
    </source>
</evidence>
<dbReference type="Gene3D" id="3.30.428.70">
    <property type="match status" value="1"/>
</dbReference>
<dbReference type="Pfam" id="PF19327">
    <property type="entry name" value="Ap4A_phos_N"/>
    <property type="match status" value="1"/>
</dbReference>
<name>Q2S7T7_HAHCH</name>
<dbReference type="GO" id="GO:0009117">
    <property type="term" value="P:nucleotide metabolic process"/>
    <property type="evidence" value="ECO:0007669"/>
    <property type="project" value="InterPro"/>
</dbReference>
<dbReference type="KEGG" id="hch:HCH_06654"/>
<dbReference type="HOGENOM" id="CLU_049915_3_0_6"/>
<reference evidence="4 5" key="1">
    <citation type="journal article" date="2005" name="Nucleic Acids Res.">
        <title>Genomic blueprint of Hahella chejuensis, a marine microbe producing an algicidal agent.</title>
        <authorList>
            <person name="Jeong H."/>
            <person name="Yim J.H."/>
            <person name="Lee C."/>
            <person name="Choi S.-H."/>
            <person name="Park Y.K."/>
            <person name="Yoon S.H."/>
            <person name="Hur C.-G."/>
            <person name="Kang H.-Y."/>
            <person name="Kim D."/>
            <person name="Lee H.H."/>
            <person name="Park K.H."/>
            <person name="Park S.-H."/>
            <person name="Park H.-S."/>
            <person name="Lee H.K."/>
            <person name="Oh T.K."/>
            <person name="Kim J.F."/>
        </authorList>
    </citation>
    <scope>NUCLEOTIDE SEQUENCE [LARGE SCALE GENOMIC DNA]</scope>
    <source>
        <strain evidence="4 5">KCTC 2396</strain>
    </source>
</reference>
<dbReference type="GO" id="GO:0005524">
    <property type="term" value="F:ATP binding"/>
    <property type="evidence" value="ECO:0007669"/>
    <property type="project" value="InterPro"/>
</dbReference>
<dbReference type="GO" id="GO:0003877">
    <property type="term" value="F:ATP:ADP adenylyltransferase activity"/>
    <property type="evidence" value="ECO:0007669"/>
    <property type="project" value="InterPro"/>
</dbReference>
<keyword evidence="4" id="KW-0808">Transferase</keyword>
<evidence type="ECO:0000256" key="1">
    <source>
        <dbReference type="PIRSR" id="PIRSR000846-1"/>
    </source>
</evidence>
<dbReference type="eggNOG" id="COG4360">
    <property type="taxonomic scope" value="Bacteria"/>
</dbReference>
<dbReference type="SUPFAM" id="SSF54197">
    <property type="entry name" value="HIT-like"/>
    <property type="match status" value="1"/>
</dbReference>
<dbReference type="InterPro" id="IPR045759">
    <property type="entry name" value="Ap4A_phos1/2_N"/>
</dbReference>
<dbReference type="Proteomes" id="UP000000238">
    <property type="component" value="Chromosome"/>
</dbReference>
<dbReference type="PANTHER" id="PTHR38420">
    <property type="entry name" value="AP-4-A PHOSPHORYLASE II"/>
    <property type="match status" value="1"/>
</dbReference>
<evidence type="ECO:0000259" key="3">
    <source>
        <dbReference type="Pfam" id="PF19327"/>
    </source>
</evidence>
<dbReference type="RefSeq" id="WP_011400339.1">
    <property type="nucleotide sequence ID" value="NC_007645.1"/>
</dbReference>
<proteinExistence type="predicted"/>
<dbReference type="InterPro" id="IPR019200">
    <property type="entry name" value="ATP_adenylylTrfase_C"/>
</dbReference>